<accession>A0A077ZVM9</accession>
<organism evidence="2 3">
    <name type="scientific">Stylonychia lemnae</name>
    <name type="common">Ciliate</name>
    <dbReference type="NCBI Taxonomy" id="5949"/>
    <lineage>
        <taxon>Eukaryota</taxon>
        <taxon>Sar</taxon>
        <taxon>Alveolata</taxon>
        <taxon>Ciliophora</taxon>
        <taxon>Intramacronucleata</taxon>
        <taxon>Spirotrichea</taxon>
        <taxon>Stichotrichia</taxon>
        <taxon>Sporadotrichida</taxon>
        <taxon>Oxytrichidae</taxon>
        <taxon>Stylonychinae</taxon>
        <taxon>Stylonychia</taxon>
    </lineage>
</organism>
<feature type="transmembrane region" description="Helical" evidence="1">
    <location>
        <begin position="120"/>
        <end position="140"/>
    </location>
</feature>
<dbReference type="AlphaFoldDB" id="A0A077ZVM9"/>
<gene>
    <name evidence="2" type="primary">Contig11359.g12140</name>
    <name evidence="2" type="ORF">STYLEM_2980</name>
</gene>
<keyword evidence="1" id="KW-0812">Transmembrane</keyword>
<proteinExistence type="predicted"/>
<dbReference type="EMBL" id="CCKQ01002879">
    <property type="protein sequence ID" value="CDW73990.1"/>
    <property type="molecule type" value="Genomic_DNA"/>
</dbReference>
<keyword evidence="1" id="KW-1133">Transmembrane helix</keyword>
<dbReference type="InParanoid" id="A0A077ZVM9"/>
<sequence>MVLSLSSPVVFLTTEYKDFIIRLVLLIYSMYPNYKNIIYTWSILRPLPVELSYNKEQILRSLQLNEQFEISDQSLKRKDSADESSISLEKQKLLSQKTPKVQGFLDTIVYALAIWGSIQFGYIFLNTLITGGTTIALMLINKETMTTSQRNIISSLFWFSIGTFSIMQLIPLLGSAIAILILYSKLEAIVDPFVLIQNILTPIVEYGIPNVSLLTSYYSTYVLDLFF</sequence>
<feature type="transmembrane region" description="Helical" evidence="1">
    <location>
        <begin position="152"/>
        <end position="183"/>
    </location>
</feature>
<dbReference type="Proteomes" id="UP000039865">
    <property type="component" value="Unassembled WGS sequence"/>
</dbReference>
<name>A0A077ZVM9_STYLE</name>
<keyword evidence="3" id="KW-1185">Reference proteome</keyword>
<evidence type="ECO:0000256" key="1">
    <source>
        <dbReference type="SAM" id="Phobius"/>
    </source>
</evidence>
<evidence type="ECO:0000313" key="3">
    <source>
        <dbReference type="Proteomes" id="UP000039865"/>
    </source>
</evidence>
<keyword evidence="1" id="KW-0472">Membrane</keyword>
<evidence type="ECO:0000313" key="2">
    <source>
        <dbReference type="EMBL" id="CDW73990.1"/>
    </source>
</evidence>
<reference evidence="2 3" key="1">
    <citation type="submission" date="2014-06" db="EMBL/GenBank/DDBJ databases">
        <authorList>
            <person name="Swart Estienne"/>
        </authorList>
    </citation>
    <scope>NUCLEOTIDE SEQUENCE [LARGE SCALE GENOMIC DNA]</scope>
    <source>
        <strain evidence="2 3">130c</strain>
    </source>
</reference>
<protein>
    <submittedName>
        <fullName evidence="2">Uncharacterized protein</fullName>
    </submittedName>
</protein>